<organism evidence="3 4">
    <name type="scientific">Plasmodium vinckei lentum</name>
    <dbReference type="NCBI Taxonomy" id="138297"/>
    <lineage>
        <taxon>Eukaryota</taxon>
        <taxon>Sar</taxon>
        <taxon>Alveolata</taxon>
        <taxon>Apicomplexa</taxon>
        <taxon>Aconoidasida</taxon>
        <taxon>Haemosporida</taxon>
        <taxon>Plasmodiidae</taxon>
        <taxon>Plasmodium</taxon>
        <taxon>Plasmodium (Vinckeia)</taxon>
    </lineage>
</organism>
<protein>
    <submittedName>
        <fullName evidence="3">Fam-c protein</fullName>
    </submittedName>
</protein>
<dbReference type="VEuPathDB" id="PlasmoDB:PVLDE_1004770"/>
<name>A0A6V7S9C1_PLAVN</name>
<sequence length="110" mass="12269">MNKRIFSLVCIALYILLSVSIHCSEQKASNVGNKSVRGTKKININNNKNGIEYKHETQLNNNNPEDDYDSNYIGEMDDDCCGCCGCCYITGFGFMLQSLCVNILNLLMGI</sequence>
<evidence type="ECO:0000313" key="3">
    <source>
        <dbReference type="EMBL" id="CAD2093996.1"/>
    </source>
</evidence>
<evidence type="ECO:0000259" key="2">
    <source>
        <dbReference type="Pfam" id="PF09690"/>
    </source>
</evidence>
<dbReference type="InterPro" id="IPR006488">
    <property type="entry name" value="PYST-C1_N"/>
</dbReference>
<dbReference type="Proteomes" id="UP000515308">
    <property type="component" value="Chromosome PVLDE_10"/>
</dbReference>
<proteinExistence type="predicted"/>
<reference evidence="3 4" key="1">
    <citation type="submission" date="2020-08" db="EMBL/GenBank/DDBJ databases">
        <authorList>
            <person name="Ramaprasad A."/>
        </authorList>
    </citation>
    <scope>NUCLEOTIDE SEQUENCE [LARGE SCALE GENOMIC DNA]</scope>
</reference>
<evidence type="ECO:0000256" key="1">
    <source>
        <dbReference type="SAM" id="SignalP"/>
    </source>
</evidence>
<dbReference type="EMBL" id="LR865372">
    <property type="protein sequence ID" value="CAD2093996.1"/>
    <property type="molecule type" value="Genomic_DNA"/>
</dbReference>
<dbReference type="AlphaFoldDB" id="A0A6V7S9C1"/>
<evidence type="ECO:0000313" key="4">
    <source>
        <dbReference type="Proteomes" id="UP000515308"/>
    </source>
</evidence>
<feature type="chain" id="PRO_5027549049" evidence="1">
    <location>
        <begin position="21"/>
        <end position="110"/>
    </location>
</feature>
<dbReference type="Pfam" id="PF09690">
    <property type="entry name" value="PYST-C1"/>
    <property type="match status" value="1"/>
</dbReference>
<keyword evidence="1" id="KW-0732">Signal</keyword>
<dbReference type="NCBIfam" id="TIGR01601">
    <property type="entry name" value="PYST-C1"/>
    <property type="match status" value="1"/>
</dbReference>
<feature type="domain" description="PYST-C1-like N-terminal" evidence="2">
    <location>
        <begin position="27"/>
        <end position="71"/>
    </location>
</feature>
<gene>
    <name evidence="3" type="ORF">PVLDE_1004770</name>
</gene>
<feature type="signal peptide" evidence="1">
    <location>
        <begin position="1"/>
        <end position="20"/>
    </location>
</feature>
<accession>A0A6V7S9C1</accession>